<dbReference type="InterPro" id="IPR050639">
    <property type="entry name" value="SSR_resolvase"/>
</dbReference>
<sequence length="524" mass="56308">MVRGATKRAVIYARLSVQGDETSTSISRQEDDLRALAAREGWGVIRVLVDDGISGREARANATEAVAMLADGRADVLAVWKFDRFTRQGLGALAGLMDALESRPGTLFVALQDGLRSDSAAWRLVAGMLAEVARMESDNISLRIKSDRAVRLRAGLWGGGRVPYGYRPVEALGGKRLVQDAEEVAVVREIVERLLGGESPYNVAGDLTDRCVPAPNSAARKALIAGKDPSDLEIGAWGHSVIVRMVTGAPLLGRQLERGETVCGADGEPILVSDPVLTIEESRRLHAMFPWRDNVGTRKHLRKGGRLLSGVVRCHICGARFHIRTHKLRDAVDYHHPMPAREGGKCPGQTGVRAVDLEEAVIERFLSEVGSRPHVVEQVVESTEVEAALIDLEAALAAASAALLAADGLDAESAALARISALKAERTRIRSTPTVPRREFAPTGKTVAEEFDSAATMEDRQRLLTAWLAAIEPRPVGSGRGPRGSIATGRIFLVVKTGLDDDGNVLTESVPLAPQDVAENSVRD</sequence>
<dbReference type="PANTHER" id="PTHR30461:SF2">
    <property type="entry name" value="SERINE RECOMBINASE PINE-RELATED"/>
    <property type="match status" value="1"/>
</dbReference>
<dbReference type="PANTHER" id="PTHR30461">
    <property type="entry name" value="DNA-INVERTASE FROM LAMBDOID PROPHAGE"/>
    <property type="match status" value="1"/>
</dbReference>
<accession>A0A2M8W475</accession>
<dbReference type="Gene3D" id="3.40.50.1390">
    <property type="entry name" value="Resolvase, N-terminal catalytic domain"/>
    <property type="match status" value="1"/>
</dbReference>
<proteinExistence type="predicted"/>
<dbReference type="CDD" id="cd00338">
    <property type="entry name" value="Ser_Recombinase"/>
    <property type="match status" value="1"/>
</dbReference>
<evidence type="ECO:0000256" key="2">
    <source>
        <dbReference type="ARBA" id="ARBA00023172"/>
    </source>
</evidence>
<dbReference type="RefSeq" id="WP_100351006.1">
    <property type="nucleotide sequence ID" value="NZ_PGTZ01000011.1"/>
</dbReference>
<comment type="caution">
    <text evidence="5">The sequence shown here is derived from an EMBL/GenBank/DDBJ whole genome shotgun (WGS) entry which is preliminary data.</text>
</comment>
<keyword evidence="1" id="KW-0238">DNA-binding</keyword>
<dbReference type="GO" id="GO:0000150">
    <property type="term" value="F:DNA strand exchange activity"/>
    <property type="evidence" value="ECO:0007669"/>
    <property type="project" value="InterPro"/>
</dbReference>
<dbReference type="AlphaFoldDB" id="A0A2M8W475"/>
<feature type="domain" description="Resolvase/invertase-type recombinase catalytic" evidence="3">
    <location>
        <begin position="8"/>
        <end position="155"/>
    </location>
</feature>
<evidence type="ECO:0000259" key="4">
    <source>
        <dbReference type="PROSITE" id="PS51737"/>
    </source>
</evidence>
<evidence type="ECO:0000313" key="6">
    <source>
        <dbReference type="Proteomes" id="UP000231586"/>
    </source>
</evidence>
<dbReference type="GO" id="GO:0003677">
    <property type="term" value="F:DNA binding"/>
    <property type="evidence" value="ECO:0007669"/>
    <property type="project" value="UniProtKB-KW"/>
</dbReference>
<dbReference type="InterPro" id="IPR036162">
    <property type="entry name" value="Resolvase-like_N_sf"/>
</dbReference>
<dbReference type="PROSITE" id="PS51736">
    <property type="entry name" value="RECOMBINASES_3"/>
    <property type="match status" value="1"/>
</dbReference>
<dbReference type="Proteomes" id="UP000231586">
    <property type="component" value="Unassembled WGS sequence"/>
</dbReference>
<dbReference type="InterPro" id="IPR025827">
    <property type="entry name" value="Zn_ribbon_recom_dom"/>
</dbReference>
<dbReference type="PROSITE" id="PS51737">
    <property type="entry name" value="RECOMBINASE_DNA_BIND"/>
    <property type="match status" value="1"/>
</dbReference>
<dbReference type="InterPro" id="IPR011109">
    <property type="entry name" value="DNA_bind_recombinase_dom"/>
</dbReference>
<gene>
    <name evidence="5" type="ORF">CLV34_2925</name>
</gene>
<name>A0A2M8W475_9MICO</name>
<evidence type="ECO:0000259" key="3">
    <source>
        <dbReference type="PROSITE" id="PS51736"/>
    </source>
</evidence>
<feature type="domain" description="Recombinase" evidence="4">
    <location>
        <begin position="163"/>
        <end position="295"/>
    </location>
</feature>
<dbReference type="InterPro" id="IPR006119">
    <property type="entry name" value="Resolv_N"/>
</dbReference>
<evidence type="ECO:0000256" key="1">
    <source>
        <dbReference type="ARBA" id="ARBA00023125"/>
    </source>
</evidence>
<keyword evidence="2" id="KW-0233">DNA recombination</keyword>
<dbReference type="Pfam" id="PF00239">
    <property type="entry name" value="Resolvase"/>
    <property type="match status" value="1"/>
</dbReference>
<dbReference type="Gene3D" id="3.90.1750.20">
    <property type="entry name" value="Putative Large Serine Recombinase, Chain B, Domain 2"/>
    <property type="match status" value="1"/>
</dbReference>
<dbReference type="SMART" id="SM00857">
    <property type="entry name" value="Resolvase"/>
    <property type="match status" value="1"/>
</dbReference>
<evidence type="ECO:0000313" key="5">
    <source>
        <dbReference type="EMBL" id="PJI85734.1"/>
    </source>
</evidence>
<organism evidence="5 6">
    <name type="scientific">Luteimicrobium subarcticum</name>
    <dbReference type="NCBI Taxonomy" id="620910"/>
    <lineage>
        <taxon>Bacteria</taxon>
        <taxon>Bacillati</taxon>
        <taxon>Actinomycetota</taxon>
        <taxon>Actinomycetes</taxon>
        <taxon>Micrococcales</taxon>
        <taxon>Luteimicrobium</taxon>
    </lineage>
</organism>
<dbReference type="OrthoDB" id="4500247at2"/>
<dbReference type="EMBL" id="PGTZ01000011">
    <property type="protein sequence ID" value="PJI85734.1"/>
    <property type="molecule type" value="Genomic_DNA"/>
</dbReference>
<dbReference type="InterPro" id="IPR038109">
    <property type="entry name" value="DNA_bind_recomb_sf"/>
</dbReference>
<dbReference type="Pfam" id="PF13408">
    <property type="entry name" value="Zn_ribbon_recom"/>
    <property type="match status" value="1"/>
</dbReference>
<reference evidence="5 6" key="1">
    <citation type="submission" date="2017-11" db="EMBL/GenBank/DDBJ databases">
        <title>Genomic Encyclopedia of Archaeal and Bacterial Type Strains, Phase II (KMG-II): From Individual Species to Whole Genera.</title>
        <authorList>
            <person name="Goeker M."/>
        </authorList>
    </citation>
    <scope>NUCLEOTIDE SEQUENCE [LARGE SCALE GENOMIC DNA]</scope>
    <source>
        <strain evidence="5 6">DSM 22413</strain>
    </source>
</reference>
<dbReference type="SUPFAM" id="SSF53041">
    <property type="entry name" value="Resolvase-like"/>
    <property type="match status" value="1"/>
</dbReference>
<keyword evidence="6" id="KW-1185">Reference proteome</keyword>
<protein>
    <submittedName>
        <fullName evidence="5">DNA invertase Pin-like site-specific DNA recombinase</fullName>
    </submittedName>
</protein>